<accession>A0ACB8A127</accession>
<dbReference type="Proteomes" id="UP000790377">
    <property type="component" value="Unassembled WGS sequence"/>
</dbReference>
<sequence>MSPGKPERVFGLPPRPRVGWNARRVALGWAKRSAGRNGLENKENASVGNITLGGGAGNISQGLVVTPISVRNLSPLIKGTCTDAKEFRFCRDHKLPKIEHEIEAGSSVLVIFSASTYDARGTSHPKHVNKTVSVNAVGVVLLTDPITMDNNDGDASTSPNYTSGDLGVESDHTLSSDDERGGSSTGPIILL</sequence>
<keyword evidence="2" id="KW-1185">Reference proteome</keyword>
<evidence type="ECO:0000313" key="2">
    <source>
        <dbReference type="Proteomes" id="UP000790377"/>
    </source>
</evidence>
<gene>
    <name evidence="1" type="ORF">BJ138DRAFT_1117199</name>
</gene>
<reference evidence="1" key="1">
    <citation type="journal article" date="2021" name="New Phytol.">
        <title>Evolutionary innovations through gain and loss of genes in the ectomycorrhizal Boletales.</title>
        <authorList>
            <person name="Wu G."/>
            <person name="Miyauchi S."/>
            <person name="Morin E."/>
            <person name="Kuo A."/>
            <person name="Drula E."/>
            <person name="Varga T."/>
            <person name="Kohler A."/>
            <person name="Feng B."/>
            <person name="Cao Y."/>
            <person name="Lipzen A."/>
            <person name="Daum C."/>
            <person name="Hundley H."/>
            <person name="Pangilinan J."/>
            <person name="Johnson J."/>
            <person name="Barry K."/>
            <person name="LaButti K."/>
            <person name="Ng V."/>
            <person name="Ahrendt S."/>
            <person name="Min B."/>
            <person name="Choi I.G."/>
            <person name="Park H."/>
            <person name="Plett J.M."/>
            <person name="Magnuson J."/>
            <person name="Spatafora J.W."/>
            <person name="Nagy L.G."/>
            <person name="Henrissat B."/>
            <person name="Grigoriev I.V."/>
            <person name="Yang Z.L."/>
            <person name="Xu J."/>
            <person name="Martin F.M."/>
        </authorList>
    </citation>
    <scope>NUCLEOTIDE SEQUENCE</scope>
    <source>
        <strain evidence="1">ATCC 28755</strain>
    </source>
</reference>
<proteinExistence type="predicted"/>
<dbReference type="EMBL" id="MU267966">
    <property type="protein sequence ID" value="KAH7906867.1"/>
    <property type="molecule type" value="Genomic_DNA"/>
</dbReference>
<name>A0ACB8A127_9AGAM</name>
<organism evidence="1 2">
    <name type="scientific">Hygrophoropsis aurantiaca</name>
    <dbReference type="NCBI Taxonomy" id="72124"/>
    <lineage>
        <taxon>Eukaryota</taxon>
        <taxon>Fungi</taxon>
        <taxon>Dikarya</taxon>
        <taxon>Basidiomycota</taxon>
        <taxon>Agaricomycotina</taxon>
        <taxon>Agaricomycetes</taxon>
        <taxon>Agaricomycetidae</taxon>
        <taxon>Boletales</taxon>
        <taxon>Coniophorineae</taxon>
        <taxon>Hygrophoropsidaceae</taxon>
        <taxon>Hygrophoropsis</taxon>
    </lineage>
</organism>
<protein>
    <submittedName>
        <fullName evidence="1">Uncharacterized protein</fullName>
    </submittedName>
</protein>
<comment type="caution">
    <text evidence="1">The sequence shown here is derived from an EMBL/GenBank/DDBJ whole genome shotgun (WGS) entry which is preliminary data.</text>
</comment>
<evidence type="ECO:0000313" key="1">
    <source>
        <dbReference type="EMBL" id="KAH7906867.1"/>
    </source>
</evidence>